<dbReference type="RefSeq" id="WP_267635729.1">
    <property type="nucleotide sequence ID" value="NZ_JAODIY010000001.1"/>
</dbReference>
<dbReference type="Proteomes" id="UP001596414">
    <property type="component" value="Unassembled WGS sequence"/>
</dbReference>
<gene>
    <name evidence="2" type="ORF">ACFQJ7_16840</name>
</gene>
<name>A0ABD5XCK4_9EURY</name>
<keyword evidence="1" id="KW-0472">Membrane</keyword>
<keyword evidence="1" id="KW-0812">Transmembrane</keyword>
<feature type="transmembrane region" description="Helical" evidence="1">
    <location>
        <begin position="134"/>
        <end position="157"/>
    </location>
</feature>
<accession>A0ABD5XCK4</accession>
<evidence type="ECO:0000313" key="3">
    <source>
        <dbReference type="Proteomes" id="UP001596414"/>
    </source>
</evidence>
<proteinExistence type="predicted"/>
<dbReference type="InterPro" id="IPR007404">
    <property type="entry name" value="YdjM-like"/>
</dbReference>
<feature type="transmembrane region" description="Helical" evidence="1">
    <location>
        <begin position="93"/>
        <end position="114"/>
    </location>
</feature>
<comment type="caution">
    <text evidence="2">The sequence shown here is derived from an EMBL/GenBank/DDBJ whole genome shotgun (WGS) entry which is preliminary data.</text>
</comment>
<keyword evidence="2" id="KW-0378">Hydrolase</keyword>
<dbReference type="EMBL" id="JBHSZQ010000051">
    <property type="protein sequence ID" value="MFC7127663.1"/>
    <property type="molecule type" value="Genomic_DNA"/>
</dbReference>
<organism evidence="2 3">
    <name type="scientific">Halovenus rubra</name>
    <dbReference type="NCBI Taxonomy" id="869890"/>
    <lineage>
        <taxon>Archaea</taxon>
        <taxon>Methanobacteriati</taxon>
        <taxon>Methanobacteriota</taxon>
        <taxon>Stenosarchaea group</taxon>
        <taxon>Halobacteria</taxon>
        <taxon>Halobacteriales</taxon>
        <taxon>Haloarculaceae</taxon>
        <taxon>Halovenus</taxon>
    </lineage>
</organism>
<evidence type="ECO:0000256" key="1">
    <source>
        <dbReference type="SAM" id="Phobius"/>
    </source>
</evidence>
<dbReference type="AlphaFoldDB" id="A0ABD5XCK4"/>
<keyword evidence="1" id="KW-1133">Transmembrane helix</keyword>
<sequence length="162" mass="17732">MADLLSHVLLAFAAFTAVGWVISWLDRRWVTVGMVGSVVPDLNRIDLLADDYFIEQFLGVSFDWGAIHTLGGVIVVSAAGAVLFSTRRQQVRVFCLLVAGGCSHLFVDGLKAWADGSNGAYLYPFSWWRNPTPGWYVSADKWVLILSLVLASGILLVDKLAT</sequence>
<evidence type="ECO:0000313" key="2">
    <source>
        <dbReference type="EMBL" id="MFC7127663.1"/>
    </source>
</evidence>
<feature type="transmembrane region" description="Helical" evidence="1">
    <location>
        <begin position="66"/>
        <end position="86"/>
    </location>
</feature>
<dbReference type="Pfam" id="PF04307">
    <property type="entry name" value="YdjM"/>
    <property type="match status" value="1"/>
</dbReference>
<dbReference type="GO" id="GO:0016787">
    <property type="term" value="F:hydrolase activity"/>
    <property type="evidence" value="ECO:0007669"/>
    <property type="project" value="UniProtKB-KW"/>
</dbReference>
<reference evidence="2 3" key="1">
    <citation type="journal article" date="2014" name="Int. J. Syst. Evol. Microbiol.">
        <title>Complete genome sequence of Corynebacterium casei LMG S-19264T (=DSM 44701T), isolated from a smear-ripened cheese.</title>
        <authorList>
            <consortium name="US DOE Joint Genome Institute (JGI-PGF)"/>
            <person name="Walter F."/>
            <person name="Albersmeier A."/>
            <person name="Kalinowski J."/>
            <person name="Ruckert C."/>
        </authorList>
    </citation>
    <scope>NUCLEOTIDE SEQUENCE [LARGE SCALE GENOMIC DNA]</scope>
    <source>
        <strain evidence="2 3">CGMCC 4.7215</strain>
    </source>
</reference>
<protein>
    <submittedName>
        <fullName evidence="2">Metal-dependent hydrolase</fullName>
    </submittedName>
</protein>